<keyword evidence="1" id="KW-1133">Transmembrane helix</keyword>
<reference evidence="2 3" key="1">
    <citation type="submission" date="2020-04" db="EMBL/GenBank/DDBJ databases">
        <authorList>
            <person name="De Canck E."/>
        </authorList>
    </citation>
    <scope>NUCLEOTIDE SEQUENCE [LARGE SCALE GENOMIC DNA]</scope>
    <source>
        <strain evidence="2 3">LMG 28138</strain>
    </source>
</reference>
<keyword evidence="3" id="KW-1185">Reference proteome</keyword>
<evidence type="ECO:0000256" key="1">
    <source>
        <dbReference type="SAM" id="Phobius"/>
    </source>
</evidence>
<dbReference type="EMBL" id="CADIKM010000008">
    <property type="protein sequence ID" value="CAB3787035.1"/>
    <property type="molecule type" value="Genomic_DNA"/>
</dbReference>
<keyword evidence="1" id="KW-0812">Transmembrane</keyword>
<proteinExistence type="predicted"/>
<dbReference type="AlphaFoldDB" id="A0A6S7B3Y1"/>
<organism evidence="2 3">
    <name type="scientific">Pararobbsia alpina</name>
    <dbReference type="NCBI Taxonomy" id="621374"/>
    <lineage>
        <taxon>Bacteria</taxon>
        <taxon>Pseudomonadati</taxon>
        <taxon>Pseudomonadota</taxon>
        <taxon>Betaproteobacteria</taxon>
        <taxon>Burkholderiales</taxon>
        <taxon>Burkholderiaceae</taxon>
        <taxon>Pararobbsia</taxon>
    </lineage>
</organism>
<evidence type="ECO:0000313" key="3">
    <source>
        <dbReference type="Proteomes" id="UP000494115"/>
    </source>
</evidence>
<accession>A0A6S7B3Y1</accession>
<protein>
    <submittedName>
        <fullName evidence="2">Uncharacterized protein</fullName>
    </submittedName>
</protein>
<sequence>MSAATGLLFEVHRSPALTIALGSFFAGCAIALYLSASAAAGPFAGVAASLAGVAWLAWCARRQARGCPRWLWLAEQGSVEWCDRMGRPGAGQAVAAVRVGGLWVSLSAQPDRQTREQGETRAGERGAVPRMRSIPSFGKRTCAWLLPADALDPEAFRALAVRVPRIPSSRP</sequence>
<keyword evidence="1" id="KW-0472">Membrane</keyword>
<dbReference type="Proteomes" id="UP000494115">
    <property type="component" value="Unassembled WGS sequence"/>
</dbReference>
<dbReference type="RefSeq" id="WP_175104918.1">
    <property type="nucleotide sequence ID" value="NZ_CADIKM010000008.1"/>
</dbReference>
<gene>
    <name evidence="2" type="ORF">LMG28138_02346</name>
</gene>
<evidence type="ECO:0000313" key="2">
    <source>
        <dbReference type="EMBL" id="CAB3787035.1"/>
    </source>
</evidence>
<feature type="transmembrane region" description="Helical" evidence="1">
    <location>
        <begin position="40"/>
        <end position="60"/>
    </location>
</feature>
<feature type="transmembrane region" description="Helical" evidence="1">
    <location>
        <begin position="16"/>
        <end position="34"/>
    </location>
</feature>
<name>A0A6S7B3Y1_9BURK</name>